<dbReference type="GO" id="GO:0043565">
    <property type="term" value="F:sequence-specific DNA binding"/>
    <property type="evidence" value="ECO:0007669"/>
    <property type="project" value="InterPro"/>
</dbReference>
<feature type="domain" description="HTH asnC-type" evidence="4">
    <location>
        <begin position="10"/>
        <end position="54"/>
    </location>
</feature>
<protein>
    <recommendedName>
        <fullName evidence="4">HTH asnC-type domain-containing protein</fullName>
    </recommendedName>
</protein>
<keyword evidence="3" id="KW-0804">Transcription</keyword>
<sequence>MSESPFAAFDAIDTQILVILSEDPRMSYQTLSRRLSEEGYEMSAEGVRRRVTDLMAATTPFFLLNPEQLAWEIVRISVRATDGPGDKDEAFERIAELPFWHVTKGIGTYDIYGVGMAPTIADVEEMVAEIRGYDCVAQIDFIVVTDRRSDLEDYYRQELRETDDA</sequence>
<dbReference type="STRING" id="699431.SY89_03352"/>
<dbReference type="Proteomes" id="UP000050535">
    <property type="component" value="Unassembled WGS sequence"/>
</dbReference>
<keyword evidence="6" id="KW-1185">Reference proteome</keyword>
<reference evidence="6" key="1">
    <citation type="submission" date="2013-11" db="EMBL/GenBank/DDBJ databases">
        <authorList>
            <person name="Hoang H.T."/>
            <person name="Killian M.L."/>
            <person name="Madson D.M."/>
            <person name="Arruda P.H.E."/>
            <person name="Sun D."/>
            <person name="Schwartz K.J."/>
            <person name="Yoon K."/>
        </authorList>
    </citation>
    <scope>NUCLEOTIDE SEQUENCE [LARGE SCALE GENOMIC DNA]</scope>
    <source>
        <strain evidence="6">CDK2</strain>
    </source>
</reference>
<accession>A0A0P7FRF5</accession>
<evidence type="ECO:0000256" key="2">
    <source>
        <dbReference type="ARBA" id="ARBA00023125"/>
    </source>
</evidence>
<evidence type="ECO:0000313" key="6">
    <source>
        <dbReference type="Proteomes" id="UP000050535"/>
    </source>
</evidence>
<comment type="caution">
    <text evidence="5">The sequence shown here is derived from an EMBL/GenBank/DDBJ whole genome shotgun (WGS) entry which is preliminary data.</text>
</comment>
<evidence type="ECO:0000256" key="1">
    <source>
        <dbReference type="ARBA" id="ARBA00023015"/>
    </source>
</evidence>
<dbReference type="Pfam" id="PF13404">
    <property type="entry name" value="HTH_AsnC-type"/>
    <property type="match status" value="1"/>
</dbReference>
<evidence type="ECO:0000259" key="4">
    <source>
        <dbReference type="Pfam" id="PF13404"/>
    </source>
</evidence>
<dbReference type="InterPro" id="IPR036388">
    <property type="entry name" value="WH-like_DNA-bd_sf"/>
</dbReference>
<dbReference type="AlphaFoldDB" id="A0A0P7FRF5"/>
<dbReference type="OrthoDB" id="193419at2157"/>
<proteinExistence type="predicted"/>
<dbReference type="RefSeq" id="WP_054584899.1">
    <property type="nucleotide sequence ID" value="NZ_LGUC01000002.1"/>
</dbReference>
<keyword evidence="2" id="KW-0238">DNA-binding</keyword>
<organism evidence="5 6">
    <name type="scientific">Halolamina pelagica</name>
    <dbReference type="NCBI Taxonomy" id="699431"/>
    <lineage>
        <taxon>Archaea</taxon>
        <taxon>Methanobacteriati</taxon>
        <taxon>Methanobacteriota</taxon>
        <taxon>Stenosarchaea group</taxon>
        <taxon>Halobacteria</taxon>
        <taxon>Halobacteriales</taxon>
        <taxon>Haloferacaceae</taxon>
    </lineage>
</organism>
<dbReference type="InterPro" id="IPR000485">
    <property type="entry name" value="AsnC-type_HTH_dom"/>
</dbReference>
<name>A0A0P7FRF5_9EURY</name>
<gene>
    <name evidence="5" type="ORF">SY89_03352</name>
</gene>
<dbReference type="InterPro" id="IPR019888">
    <property type="entry name" value="Tscrpt_reg_AsnC-like"/>
</dbReference>
<dbReference type="SMART" id="SM00344">
    <property type="entry name" value="HTH_ASNC"/>
    <property type="match status" value="1"/>
</dbReference>
<evidence type="ECO:0000256" key="3">
    <source>
        <dbReference type="ARBA" id="ARBA00023163"/>
    </source>
</evidence>
<evidence type="ECO:0000313" key="5">
    <source>
        <dbReference type="EMBL" id="KPN29118.1"/>
    </source>
</evidence>
<dbReference type="EMBL" id="LGUC01000002">
    <property type="protein sequence ID" value="KPN29118.1"/>
    <property type="molecule type" value="Genomic_DNA"/>
</dbReference>
<keyword evidence="1" id="KW-0805">Transcription regulation</keyword>
<dbReference type="Gene3D" id="1.10.10.10">
    <property type="entry name" value="Winged helix-like DNA-binding domain superfamily/Winged helix DNA-binding domain"/>
    <property type="match status" value="1"/>
</dbReference>